<dbReference type="OrthoDB" id="3265863at2759"/>
<organism evidence="2 3">
    <name type="scientific">Bondarzewia mesenterica</name>
    <dbReference type="NCBI Taxonomy" id="1095465"/>
    <lineage>
        <taxon>Eukaryota</taxon>
        <taxon>Fungi</taxon>
        <taxon>Dikarya</taxon>
        <taxon>Basidiomycota</taxon>
        <taxon>Agaricomycotina</taxon>
        <taxon>Agaricomycetes</taxon>
        <taxon>Russulales</taxon>
        <taxon>Bondarzewiaceae</taxon>
        <taxon>Bondarzewia</taxon>
    </lineage>
</organism>
<feature type="region of interest" description="Disordered" evidence="1">
    <location>
        <begin position="95"/>
        <end position="210"/>
    </location>
</feature>
<reference evidence="2 3" key="1">
    <citation type="submission" date="2019-02" db="EMBL/GenBank/DDBJ databases">
        <title>Genome sequencing of the rare red list fungi Bondarzewia mesenterica.</title>
        <authorList>
            <person name="Buettner E."/>
            <person name="Kellner H."/>
        </authorList>
    </citation>
    <scope>NUCLEOTIDE SEQUENCE [LARGE SCALE GENOMIC DNA]</scope>
    <source>
        <strain evidence="2 3">DSM 108281</strain>
    </source>
</reference>
<evidence type="ECO:0000313" key="3">
    <source>
        <dbReference type="Proteomes" id="UP000310158"/>
    </source>
</evidence>
<proteinExistence type="predicted"/>
<dbReference type="EMBL" id="SGPL01000221">
    <property type="protein sequence ID" value="THH15234.1"/>
    <property type="molecule type" value="Genomic_DNA"/>
</dbReference>
<gene>
    <name evidence="2" type="ORF">EW146_g5216</name>
</gene>
<keyword evidence="3" id="KW-1185">Reference proteome</keyword>
<dbReference type="AlphaFoldDB" id="A0A4S4LS69"/>
<evidence type="ECO:0000313" key="2">
    <source>
        <dbReference type="EMBL" id="THH15234.1"/>
    </source>
</evidence>
<dbReference type="Proteomes" id="UP000310158">
    <property type="component" value="Unassembled WGS sequence"/>
</dbReference>
<evidence type="ECO:0000256" key="1">
    <source>
        <dbReference type="SAM" id="MobiDB-lite"/>
    </source>
</evidence>
<protein>
    <submittedName>
        <fullName evidence="2">Uncharacterized protein</fullName>
    </submittedName>
</protein>
<feature type="compositionally biased region" description="Polar residues" evidence="1">
    <location>
        <begin position="114"/>
        <end position="138"/>
    </location>
</feature>
<name>A0A4S4LS69_9AGAM</name>
<sequence>MGRPLFSSVDRSPVVVAPETGEHIHYEKWTHGAFDPDSDEFFEDAVYEAFLEPEDTIDVNSAERMSTSTVAAENVAPDAEEPLWEIVIHRNRNGNNRVDLVPSDSRRQRASGGDSPTLSTTNSAPSSPTQSRVHTSDITPIPLRSSAVRGQGRPITPPFGSPSWAMLEPSPPPNVTPRLYSWSSAHASPPSRQPAARMRPTVGPPRRPFY</sequence>
<comment type="caution">
    <text evidence="2">The sequence shown here is derived from an EMBL/GenBank/DDBJ whole genome shotgun (WGS) entry which is preliminary data.</text>
</comment>
<accession>A0A4S4LS69</accession>